<proteinExistence type="predicted"/>
<dbReference type="AlphaFoldDB" id="A0A699H7J2"/>
<feature type="region of interest" description="Disordered" evidence="1">
    <location>
        <begin position="52"/>
        <end position="71"/>
    </location>
</feature>
<comment type="caution">
    <text evidence="2">The sequence shown here is derived from an EMBL/GenBank/DDBJ whole genome shotgun (WGS) entry which is preliminary data.</text>
</comment>
<dbReference type="EMBL" id="BKCJ010099488">
    <property type="protein sequence ID" value="GEX28471.1"/>
    <property type="molecule type" value="Genomic_DNA"/>
</dbReference>
<organism evidence="2">
    <name type="scientific">Tanacetum cinerariifolium</name>
    <name type="common">Dalmatian daisy</name>
    <name type="synonym">Chrysanthemum cinerariifolium</name>
    <dbReference type="NCBI Taxonomy" id="118510"/>
    <lineage>
        <taxon>Eukaryota</taxon>
        <taxon>Viridiplantae</taxon>
        <taxon>Streptophyta</taxon>
        <taxon>Embryophyta</taxon>
        <taxon>Tracheophyta</taxon>
        <taxon>Spermatophyta</taxon>
        <taxon>Magnoliopsida</taxon>
        <taxon>eudicotyledons</taxon>
        <taxon>Gunneridae</taxon>
        <taxon>Pentapetalae</taxon>
        <taxon>asterids</taxon>
        <taxon>campanulids</taxon>
        <taxon>Asterales</taxon>
        <taxon>Asteraceae</taxon>
        <taxon>Asteroideae</taxon>
        <taxon>Anthemideae</taxon>
        <taxon>Anthemidinae</taxon>
        <taxon>Tanacetum</taxon>
    </lineage>
</organism>
<name>A0A699H7J2_TANCI</name>
<feature type="non-terminal residue" evidence="2">
    <location>
        <position position="1"/>
    </location>
</feature>
<reference evidence="2" key="1">
    <citation type="journal article" date="2019" name="Sci. Rep.">
        <title>Draft genome of Tanacetum cinerariifolium, the natural source of mosquito coil.</title>
        <authorList>
            <person name="Yamashiro T."/>
            <person name="Shiraishi A."/>
            <person name="Satake H."/>
            <person name="Nakayama K."/>
        </authorList>
    </citation>
    <scope>NUCLEOTIDE SEQUENCE</scope>
</reference>
<gene>
    <name evidence="2" type="ORF">Tci_300446</name>
</gene>
<sequence>WDLHSSGSGNTLHWQWELILPVGTLSWQWECLVHFIPNRVRDEEVVVGEGWFEEEEDDKKTGKDGLLNEEA</sequence>
<accession>A0A699H7J2</accession>
<evidence type="ECO:0000256" key="1">
    <source>
        <dbReference type="SAM" id="MobiDB-lite"/>
    </source>
</evidence>
<evidence type="ECO:0000313" key="2">
    <source>
        <dbReference type="EMBL" id="GEX28471.1"/>
    </source>
</evidence>
<protein>
    <submittedName>
        <fullName evidence="2">Uncharacterized protein</fullName>
    </submittedName>
</protein>